<keyword evidence="5" id="KW-0472">Membrane</keyword>
<dbReference type="InterPro" id="IPR033764">
    <property type="entry name" value="Sdr_B"/>
</dbReference>
<evidence type="ECO:0000259" key="6">
    <source>
        <dbReference type="Pfam" id="PF17210"/>
    </source>
</evidence>
<keyword evidence="3" id="KW-0732">Signal</keyword>
<dbReference type="Gene3D" id="2.60.40.10">
    <property type="entry name" value="Immunoglobulins"/>
    <property type="match status" value="2"/>
</dbReference>
<dbReference type="GO" id="GO:0005975">
    <property type="term" value="P:carbohydrate metabolic process"/>
    <property type="evidence" value="ECO:0007669"/>
    <property type="project" value="UniProtKB-ARBA"/>
</dbReference>
<reference evidence="7 8" key="1">
    <citation type="submission" date="2018-09" db="EMBL/GenBank/DDBJ databases">
        <title>Isolation, diversity and antifungal activity of actinobacteria from wheat.</title>
        <authorList>
            <person name="Han C."/>
        </authorList>
    </citation>
    <scope>NUCLEOTIDE SEQUENCE [LARGE SCALE GENOMIC DNA]</scope>
    <source>
        <strain evidence="7 8">NEAU-YY265</strain>
    </source>
</reference>
<evidence type="ECO:0000313" key="8">
    <source>
        <dbReference type="Proteomes" id="UP000284057"/>
    </source>
</evidence>
<comment type="caution">
    <text evidence="7">The sequence shown here is derived from an EMBL/GenBank/DDBJ whole genome shotgun (WGS) entry which is preliminary data.</text>
</comment>
<gene>
    <name evidence="7" type="ORF">DY240_10520</name>
</gene>
<sequence>MVGAFVYPDPGAARWRQDVQRSCTTATEDPVRALQERGRGRPSHHRPTRARAAVGTLAALGVVGSVLGAAGASTLPAEAAVGDPITGTIWQDYDSDGMYDTFEASGLLEGIEVYAYDAAGNVAGPAITDASGNYSLPVTSDAGPWRVEANVPDTPEWEEWRDSVVGRAAGQSNGTTVQFIDTVPASDIDFSFQVPGAFMENNPYVFLPAFRFGASDGAQGGLFGGAAHEYEAVSPNTNTAVPLSMQVPFNQIGTTYGTAWQRAEEPGGTGTVFASAYVRRHTGMGPGGVDAIYRITPDGGTPSSPTASGDVFVNLSDYGIDVGSDSDPGAVAGDPNGLRPALTLENPVYDWGTDAQAWDRVGREGLGAMEISNDQESLFVVNLHNRSLVEIGISRDGTQVTDVTEHELDQYFPDSSDLRPHGISANPLTNEMYLTVTNTAESTQNRADLHAYVYSFDPADPTNLTQVLDFPLGYTRGLFANQFSADYQPWNTNPAFWLQFGQPAALPYSFVMNTAVPIVADARYLHGDLIVGIRDLGGDLFGGQSALAPGDPRLVAERSLGGELLKAGSNGDGTWSIEQNGVVNGVQGAFANGVTLNGPNGQQGKFFMDTWVNGVEHLGATLVIQSRDDGVMETGIHVAEGSYQVGTRRFEQNTGSVVDPRGAAVMTDMNIGINATMKGNGVGELTAMASAAPIEIGNYVWYDIDNDGVQDPDEPVVEGATVNLYEVDENGNRTLVSTTTTDANGEYYFSSNDQNYQLKTHTDYVVGVDNPADYEPGGPLENWYPTVPDTGDPNSVDPDRNDSDGIVETTPDGDFPYAAITTGGPGENDHTIDFGYSNIDYEFDKRTVSGPTESPDDDGTWTVVYELVAENTGMIPGAYLLTDDLTGYGDGVEVVDTQVVSGPPEAAGLLNPNWDGTTDLNVVTGEVPIAPQSTVENGTEHVYTLEVTVRLTTDPDTGEVTALPENLACTDGQQAGDATTGLFNHATMSPDNHEDLTDDECGDLPIVTLDKTVVTEPHVVDRENQPGVWEITYGLTVTNESEVPTDYDLEDALRFGTGIEIVDGSVVAANTVPGSITTRPEYDGVTDLLIVEDEPIGALESHEYTVTVQFTVNLPNPPAQPDPSDCTLAGGEGEDGTGLYNDANSSFNSYPDTDTECREVGQPTHTKSLISAEPIGNGQWQIVYGIDVVNKGVQATWYDLEDELHFSDQVTIVTADVTASPAEATLFDPPWNGQDQLVIAEQVPILGTDDDGYAPQHYELTVIAEAPLQFEIGEGGADPTACPAEGEDPTADTAFNNTSTLTDEAGLEEDDQACAPLPSIDIEKTISSGPTANGDGTWTITYDLVASNTGQGDGDYDISDRLRYGEGIVVEDAQVITTPDGVTALDTWTGQGPDGDPVNVIATDVPLSAGGVHTYQVQVVFSLDEDTLTEESMACPEPDSGENGGLANSTGIEHNDLTDDDEACLSLGEPDLDKELVSAEPVGDGQWQVVYTLTVNNLLPGETTYDLEDELLFGDTVEVDYAEVTDYPDGVDVNEDWDGLEDTLIAEDVPLAGMNDEAYAPHVYTITVVADVPPAFEVDEDGNTQAACQGEPGDNWENGGLNNGATLTTEGGDEITDTDCADLPSIHLDKTIASGPTSTGTNAYTITYELEVTNDGAAAGDYVLSDQLNYGAGIDIVDVTAANTEPGDVPVLDTFTGQGAEPDAPENAITGEVSIDVDTTHTYEVTVAVTVDPATATAESVQCPEDPGEGDTGGLLNLGLVDHNDHELEADACAPVDPPTPPDTPGGDDGDDTGNDGGNDNGGNDGGNGGGNDGGDDDLADTGSTSTPLLLAGALLLLAGATALIATRRHTRTGGLTS</sequence>
<dbReference type="GO" id="GO:0005576">
    <property type="term" value="C:extracellular region"/>
    <property type="evidence" value="ECO:0007669"/>
    <property type="project" value="UniProtKB-SubCell"/>
</dbReference>
<feature type="region of interest" description="Disordered" evidence="4">
    <location>
        <begin position="1737"/>
        <end position="1759"/>
    </location>
</feature>
<evidence type="ECO:0000256" key="2">
    <source>
        <dbReference type="ARBA" id="ARBA00022525"/>
    </source>
</evidence>
<dbReference type="Pfam" id="PF17210">
    <property type="entry name" value="SdrD_B"/>
    <property type="match status" value="1"/>
</dbReference>
<feature type="region of interest" description="Disordered" evidence="4">
    <location>
        <begin position="787"/>
        <end position="815"/>
    </location>
</feature>
<evidence type="ECO:0000313" key="7">
    <source>
        <dbReference type="EMBL" id="RIQ26279.1"/>
    </source>
</evidence>
<feature type="compositionally biased region" description="Gly residues" evidence="4">
    <location>
        <begin position="1795"/>
        <end position="1813"/>
    </location>
</feature>
<protein>
    <recommendedName>
        <fullName evidence="6">SD-repeat containing protein B domain-containing protein</fullName>
    </recommendedName>
</protein>
<feature type="transmembrane region" description="Helical" evidence="5">
    <location>
        <begin position="1829"/>
        <end position="1847"/>
    </location>
</feature>
<feature type="region of interest" description="Disordered" evidence="4">
    <location>
        <begin position="1771"/>
        <end position="1823"/>
    </location>
</feature>
<evidence type="ECO:0000256" key="5">
    <source>
        <dbReference type="SAM" id="Phobius"/>
    </source>
</evidence>
<proteinExistence type="predicted"/>
<evidence type="ECO:0000256" key="4">
    <source>
        <dbReference type="SAM" id="MobiDB-lite"/>
    </source>
</evidence>
<keyword evidence="8" id="KW-1185">Reference proteome</keyword>
<dbReference type="Proteomes" id="UP000284057">
    <property type="component" value="Unassembled WGS sequence"/>
</dbReference>
<keyword evidence="5" id="KW-0812">Transmembrane</keyword>
<feature type="region of interest" description="Disordered" evidence="4">
    <location>
        <begin position="1432"/>
        <end position="1458"/>
    </location>
</feature>
<keyword evidence="2" id="KW-0964">Secreted</keyword>
<comment type="subcellular location">
    <subcellularLocation>
        <location evidence="1">Secreted</location>
    </subcellularLocation>
</comment>
<evidence type="ECO:0000256" key="1">
    <source>
        <dbReference type="ARBA" id="ARBA00004613"/>
    </source>
</evidence>
<evidence type="ECO:0000256" key="3">
    <source>
        <dbReference type="ARBA" id="ARBA00022729"/>
    </source>
</evidence>
<keyword evidence="5" id="KW-1133">Transmembrane helix</keyword>
<dbReference type="SUPFAM" id="SSF117074">
    <property type="entry name" value="Hypothetical protein PA1324"/>
    <property type="match status" value="1"/>
</dbReference>
<dbReference type="InterPro" id="IPR013783">
    <property type="entry name" value="Ig-like_fold"/>
</dbReference>
<name>A0A418KSN4_9ACTN</name>
<feature type="domain" description="SD-repeat containing protein B" evidence="6">
    <location>
        <begin position="695"/>
        <end position="776"/>
    </location>
</feature>
<organism evidence="7 8">
    <name type="scientific">Jiangella rhizosphaerae</name>
    <dbReference type="NCBI Taxonomy" id="2293569"/>
    <lineage>
        <taxon>Bacteria</taxon>
        <taxon>Bacillati</taxon>
        <taxon>Actinomycetota</taxon>
        <taxon>Actinomycetes</taxon>
        <taxon>Jiangellales</taxon>
        <taxon>Jiangellaceae</taxon>
        <taxon>Jiangella</taxon>
    </lineage>
</organism>
<accession>A0A418KSN4</accession>
<dbReference type="EMBL" id="QUAL01000095">
    <property type="protein sequence ID" value="RIQ26279.1"/>
    <property type="molecule type" value="Genomic_DNA"/>
</dbReference>